<sequence>MSLASWISNFVASITDTFGYVLPLTVLYLLYLIIRYPNRLVGTHSDRAYVWTVPGYPLIGNLVDVARRGTKKQFDHFLYLANSCPPGKPNFSWTVPPVGRIVFLNHPAYIEHIQKTNFNNYVKGDFLKNAFGDFIGTTGIFVTDGEEWKRSRKMASRVFSVGQFRRVVTTVVHEELHSVNGVLDAMTGEAGQGTIALPNLFFRYTLSSFAKMAFGADIQCLKPDPACLQEDVPFATAFDSAQEHINNRFTKPGWQLWEKYTPGGKQMVAWTKVMRDFARKIIDDRLMLLDLKEKARGEEMQDRGIAMGQSEAALNEKSQRAGMAPGDGNDKDLLGLFMDMTRDPEELLDVVLNFIIAGRDTTAQSLSWFFIELFAHPEHVQPILDEIALLFPSSATDTSTPNYLAYDDLRQLPYMQACLAESIRLHPPVPKNSKSALQDDVIVPLNSAGTSTTPPPVKVFKGEMVAWSDWVLARLPTVWGEDCAEYKPSRFLLADESGPGGWRFNSNLGPWKFHAFNGGPRLCLGMTLAYFEAMAVLTLILPKWDVKWAAPHEGQVCLGKRPPPAGRSAEEEQRDGWEWPPNYKSSLTHPCEDYSATFVRR</sequence>
<keyword evidence="8" id="KW-0812">Transmembrane</keyword>
<dbReference type="GO" id="GO:0006629">
    <property type="term" value="P:lipid metabolic process"/>
    <property type="evidence" value="ECO:0007669"/>
    <property type="project" value="UniProtKB-ARBA"/>
</dbReference>
<dbReference type="STRING" id="1684307.A0A316TZ94"/>
<reference evidence="9 10" key="1">
    <citation type="journal article" date="2018" name="Mol. Biol. Evol.">
        <title>Broad Genomic Sampling Reveals a Smut Pathogenic Ancestry of the Fungal Clade Ustilaginomycotina.</title>
        <authorList>
            <person name="Kijpornyongpan T."/>
            <person name="Mondo S.J."/>
            <person name="Barry K."/>
            <person name="Sandor L."/>
            <person name="Lee J."/>
            <person name="Lipzen A."/>
            <person name="Pangilinan J."/>
            <person name="LaButti K."/>
            <person name="Hainaut M."/>
            <person name="Henrissat B."/>
            <person name="Grigoriev I.V."/>
            <person name="Spatafora J.W."/>
            <person name="Aime M.C."/>
        </authorList>
    </citation>
    <scope>NUCLEOTIDE SEQUENCE [LARGE SCALE GENOMIC DNA]</scope>
    <source>
        <strain evidence="9 10">MCA 4718</strain>
    </source>
</reference>
<dbReference type="OrthoDB" id="1470350at2759"/>
<keyword evidence="4 5" id="KW-0408">Iron</keyword>
<dbReference type="GO" id="GO:0016705">
    <property type="term" value="F:oxidoreductase activity, acting on paired donors, with incorporation or reduction of molecular oxygen"/>
    <property type="evidence" value="ECO:0007669"/>
    <property type="project" value="InterPro"/>
</dbReference>
<comment type="cofactor">
    <cofactor evidence="5">
        <name>heme</name>
        <dbReference type="ChEBI" id="CHEBI:30413"/>
    </cofactor>
</comment>
<evidence type="ECO:0000256" key="8">
    <source>
        <dbReference type="SAM" id="Phobius"/>
    </source>
</evidence>
<dbReference type="InterPro" id="IPR036396">
    <property type="entry name" value="Cyt_P450_sf"/>
</dbReference>
<evidence type="ECO:0000256" key="4">
    <source>
        <dbReference type="ARBA" id="ARBA00023004"/>
    </source>
</evidence>
<dbReference type="PROSITE" id="PS00086">
    <property type="entry name" value="CYTOCHROME_P450"/>
    <property type="match status" value="1"/>
</dbReference>
<feature type="transmembrane region" description="Helical" evidence="8">
    <location>
        <begin position="6"/>
        <end position="34"/>
    </location>
</feature>
<protein>
    <submittedName>
        <fullName evidence="9">Cytochrome P450</fullName>
    </submittedName>
</protein>
<dbReference type="Pfam" id="PF00067">
    <property type="entry name" value="p450"/>
    <property type="match status" value="1"/>
</dbReference>
<evidence type="ECO:0000256" key="2">
    <source>
        <dbReference type="ARBA" id="ARBA00022723"/>
    </source>
</evidence>
<gene>
    <name evidence="9" type="ORF">BCV69DRAFT_291491</name>
</gene>
<dbReference type="SUPFAM" id="SSF48264">
    <property type="entry name" value="Cytochrome P450"/>
    <property type="match status" value="1"/>
</dbReference>
<feature type="region of interest" description="Disordered" evidence="7">
    <location>
        <begin position="559"/>
        <end position="581"/>
    </location>
</feature>
<organism evidence="9 10">
    <name type="scientific">Pseudomicrostroma glucosiphilum</name>
    <dbReference type="NCBI Taxonomy" id="1684307"/>
    <lineage>
        <taxon>Eukaryota</taxon>
        <taxon>Fungi</taxon>
        <taxon>Dikarya</taxon>
        <taxon>Basidiomycota</taxon>
        <taxon>Ustilaginomycotina</taxon>
        <taxon>Exobasidiomycetes</taxon>
        <taxon>Microstromatales</taxon>
        <taxon>Microstromatales incertae sedis</taxon>
        <taxon>Pseudomicrostroma</taxon>
    </lineage>
</organism>
<dbReference type="GeneID" id="37015484"/>
<dbReference type="InterPro" id="IPR017972">
    <property type="entry name" value="Cyt_P450_CS"/>
</dbReference>
<keyword evidence="6" id="KW-0503">Monooxygenase</keyword>
<keyword evidence="8" id="KW-1133">Transmembrane helix</keyword>
<feature type="compositionally biased region" description="Basic and acidic residues" evidence="7">
    <location>
        <begin position="568"/>
        <end position="577"/>
    </location>
</feature>
<dbReference type="GO" id="GO:0005506">
    <property type="term" value="F:iron ion binding"/>
    <property type="evidence" value="ECO:0007669"/>
    <property type="project" value="InterPro"/>
</dbReference>
<keyword evidence="3 6" id="KW-0560">Oxidoreductase</keyword>
<evidence type="ECO:0000313" key="10">
    <source>
        <dbReference type="Proteomes" id="UP000245942"/>
    </source>
</evidence>
<dbReference type="PRINTS" id="PR00385">
    <property type="entry name" value="P450"/>
</dbReference>
<keyword evidence="8" id="KW-0472">Membrane</keyword>
<evidence type="ECO:0000256" key="6">
    <source>
        <dbReference type="RuleBase" id="RU000461"/>
    </source>
</evidence>
<dbReference type="Gene3D" id="1.10.630.10">
    <property type="entry name" value="Cytochrome P450"/>
    <property type="match status" value="1"/>
</dbReference>
<dbReference type="EMBL" id="KZ819339">
    <property type="protein sequence ID" value="PWN17994.1"/>
    <property type="molecule type" value="Genomic_DNA"/>
</dbReference>
<proteinExistence type="inferred from homology"/>
<evidence type="ECO:0000256" key="3">
    <source>
        <dbReference type="ARBA" id="ARBA00023002"/>
    </source>
</evidence>
<evidence type="ECO:0000256" key="7">
    <source>
        <dbReference type="SAM" id="MobiDB-lite"/>
    </source>
</evidence>
<dbReference type="AlphaFoldDB" id="A0A316TZ94"/>
<comment type="similarity">
    <text evidence="1 6">Belongs to the cytochrome P450 family.</text>
</comment>
<dbReference type="RefSeq" id="XP_025345154.1">
    <property type="nucleotide sequence ID" value="XM_025493750.1"/>
</dbReference>
<accession>A0A316TZ94</accession>
<feature type="binding site" description="axial binding residue" evidence="5">
    <location>
        <position position="523"/>
    </location>
    <ligand>
        <name>heme</name>
        <dbReference type="ChEBI" id="CHEBI:30413"/>
    </ligand>
    <ligandPart>
        <name>Fe</name>
        <dbReference type="ChEBI" id="CHEBI:18248"/>
    </ligandPart>
</feature>
<dbReference type="InterPro" id="IPR001128">
    <property type="entry name" value="Cyt_P450"/>
</dbReference>
<keyword evidence="10" id="KW-1185">Reference proteome</keyword>
<dbReference type="GO" id="GO:0004497">
    <property type="term" value="F:monooxygenase activity"/>
    <property type="evidence" value="ECO:0007669"/>
    <property type="project" value="UniProtKB-KW"/>
</dbReference>
<evidence type="ECO:0000313" key="9">
    <source>
        <dbReference type="EMBL" id="PWN17994.1"/>
    </source>
</evidence>
<keyword evidence="2 5" id="KW-0479">Metal-binding</keyword>
<name>A0A316TZ94_9BASI</name>
<dbReference type="PANTHER" id="PTHR24296">
    <property type="entry name" value="CYTOCHROME P450"/>
    <property type="match status" value="1"/>
</dbReference>
<dbReference type="GO" id="GO:0020037">
    <property type="term" value="F:heme binding"/>
    <property type="evidence" value="ECO:0007669"/>
    <property type="project" value="InterPro"/>
</dbReference>
<dbReference type="InterPro" id="IPR002401">
    <property type="entry name" value="Cyt_P450_E_grp-I"/>
</dbReference>
<evidence type="ECO:0000256" key="1">
    <source>
        <dbReference type="ARBA" id="ARBA00010617"/>
    </source>
</evidence>
<keyword evidence="5 6" id="KW-0349">Heme</keyword>
<dbReference type="Proteomes" id="UP000245942">
    <property type="component" value="Unassembled WGS sequence"/>
</dbReference>
<evidence type="ECO:0000256" key="5">
    <source>
        <dbReference type="PIRSR" id="PIRSR602401-1"/>
    </source>
</evidence>
<dbReference type="PRINTS" id="PR00463">
    <property type="entry name" value="EP450I"/>
</dbReference>